<feature type="transmembrane region" description="Helical" evidence="1">
    <location>
        <begin position="90"/>
        <end position="110"/>
    </location>
</feature>
<dbReference type="InParanoid" id="G4TEP9"/>
<dbReference type="HOGENOM" id="CLU_758920_0_0_1"/>
<dbReference type="Pfam" id="PF20151">
    <property type="entry name" value="DUF6533"/>
    <property type="match status" value="1"/>
</dbReference>
<gene>
    <name evidence="3" type="ORF">PIIN_03732</name>
</gene>
<dbReference type="EMBL" id="CAFZ01000064">
    <property type="protein sequence ID" value="CCA69792.1"/>
    <property type="molecule type" value="Genomic_DNA"/>
</dbReference>
<dbReference type="InterPro" id="IPR045340">
    <property type="entry name" value="DUF6533"/>
</dbReference>
<keyword evidence="1" id="KW-1133">Transmembrane helix</keyword>
<protein>
    <recommendedName>
        <fullName evidence="2">DUF6533 domain-containing protein</fullName>
    </recommendedName>
</protein>
<comment type="caution">
    <text evidence="3">The sequence shown here is derived from an EMBL/GenBank/DDBJ whole genome shotgun (WGS) entry which is preliminary data.</text>
</comment>
<feature type="transmembrane region" description="Helical" evidence="1">
    <location>
        <begin position="174"/>
        <end position="192"/>
    </location>
</feature>
<dbReference type="OrthoDB" id="3146091at2759"/>
<dbReference type="Proteomes" id="UP000007148">
    <property type="component" value="Unassembled WGS sequence"/>
</dbReference>
<sequence length="307" mass="33697">MVSPALQQALDALEAALHATDATRFIAAGSLVTVLYDWLLTLDDEVELVYPAPWSIVKLIHIFIRVSSAAGLGMMNFHLSGFRPALSDTYLVAIMGPLQVLSVAASNFLVMRRVGPLYNNRVAVVYGLHFLFLGSYIATITLAIKSIMPLIPISRFSPTLNICITTRFVRPNGAIFFGPLLLETVVFVLTAYKAFETGRSAAAESNTPLLLRVFFRGNHMSFADLAIETSPDGMVHYAVMLVARVLCILVYFEFPPNLLYIGVLILWTAVATMTTRLIINLRVASRRGHTGLGMSTKKQGLMSLSIQ</sequence>
<dbReference type="OMA" id="FRESGEC"/>
<name>G4TEP9_SERID</name>
<feature type="transmembrane region" description="Helical" evidence="1">
    <location>
        <begin position="258"/>
        <end position="279"/>
    </location>
</feature>
<evidence type="ECO:0000259" key="2">
    <source>
        <dbReference type="Pfam" id="PF20151"/>
    </source>
</evidence>
<feature type="transmembrane region" description="Helical" evidence="1">
    <location>
        <begin position="122"/>
        <end position="144"/>
    </location>
</feature>
<feature type="transmembrane region" description="Helical" evidence="1">
    <location>
        <begin position="59"/>
        <end position="78"/>
    </location>
</feature>
<reference evidence="3 4" key="1">
    <citation type="journal article" date="2011" name="PLoS Pathog.">
        <title>Endophytic Life Strategies Decoded by Genome and Transcriptome Analyses of the Mutualistic Root Symbiont Piriformospora indica.</title>
        <authorList>
            <person name="Zuccaro A."/>
            <person name="Lahrmann U."/>
            <person name="Guldener U."/>
            <person name="Langen G."/>
            <person name="Pfiffi S."/>
            <person name="Biedenkopf D."/>
            <person name="Wong P."/>
            <person name="Samans B."/>
            <person name="Grimm C."/>
            <person name="Basiewicz M."/>
            <person name="Murat C."/>
            <person name="Martin F."/>
            <person name="Kogel K.H."/>
        </authorList>
    </citation>
    <scope>NUCLEOTIDE SEQUENCE [LARGE SCALE GENOMIC DNA]</scope>
    <source>
        <strain evidence="3 4">DSM 11827</strain>
    </source>
</reference>
<proteinExistence type="predicted"/>
<feature type="transmembrane region" description="Helical" evidence="1">
    <location>
        <begin position="234"/>
        <end position="252"/>
    </location>
</feature>
<evidence type="ECO:0000256" key="1">
    <source>
        <dbReference type="SAM" id="Phobius"/>
    </source>
</evidence>
<keyword evidence="1" id="KW-0472">Membrane</keyword>
<accession>G4TEP9</accession>
<feature type="domain" description="DUF6533" evidence="2">
    <location>
        <begin position="27"/>
        <end position="67"/>
    </location>
</feature>
<evidence type="ECO:0000313" key="4">
    <source>
        <dbReference type="Proteomes" id="UP000007148"/>
    </source>
</evidence>
<dbReference type="AlphaFoldDB" id="G4TEP9"/>
<evidence type="ECO:0000313" key="3">
    <source>
        <dbReference type="EMBL" id="CCA69792.1"/>
    </source>
</evidence>
<keyword evidence="4" id="KW-1185">Reference proteome</keyword>
<keyword evidence="1" id="KW-0812">Transmembrane</keyword>
<organism evidence="3 4">
    <name type="scientific">Serendipita indica (strain DSM 11827)</name>
    <name type="common">Root endophyte fungus</name>
    <name type="synonym">Piriformospora indica</name>
    <dbReference type="NCBI Taxonomy" id="1109443"/>
    <lineage>
        <taxon>Eukaryota</taxon>
        <taxon>Fungi</taxon>
        <taxon>Dikarya</taxon>
        <taxon>Basidiomycota</taxon>
        <taxon>Agaricomycotina</taxon>
        <taxon>Agaricomycetes</taxon>
        <taxon>Sebacinales</taxon>
        <taxon>Serendipitaceae</taxon>
        <taxon>Serendipita</taxon>
    </lineage>
</organism>